<reference evidence="2 3" key="2">
    <citation type="submission" date="2020-08" db="EMBL/GenBank/DDBJ databases">
        <title>Stappia taiwanensis sp. nov., isolated from a coastal thermal spring.</title>
        <authorList>
            <person name="Kampfer P."/>
        </authorList>
    </citation>
    <scope>NUCLEOTIDE SEQUENCE [LARGE SCALE GENOMIC DNA]</scope>
    <source>
        <strain evidence="2 3">DSM 23284</strain>
    </source>
</reference>
<dbReference type="Proteomes" id="UP000559404">
    <property type="component" value="Unassembled WGS sequence"/>
</dbReference>
<reference evidence="2 3" key="1">
    <citation type="submission" date="2020-07" db="EMBL/GenBank/DDBJ databases">
        <authorList>
            <person name="Li M."/>
        </authorList>
    </citation>
    <scope>NUCLEOTIDE SEQUENCE [LARGE SCALE GENOMIC DNA]</scope>
    <source>
        <strain evidence="2 3">DSM 23284</strain>
    </source>
</reference>
<dbReference type="InterPro" id="IPR009282">
    <property type="entry name" value="DUF937"/>
</dbReference>
<dbReference type="EMBL" id="JACEON010000008">
    <property type="protein sequence ID" value="MBA4612098.1"/>
    <property type="molecule type" value="Genomic_DNA"/>
</dbReference>
<dbReference type="RefSeq" id="WP_181760287.1">
    <property type="nucleotide sequence ID" value="NZ_BMCR01000003.1"/>
</dbReference>
<proteinExistence type="predicted"/>
<feature type="region of interest" description="Disordered" evidence="1">
    <location>
        <begin position="184"/>
        <end position="221"/>
    </location>
</feature>
<evidence type="ECO:0000313" key="3">
    <source>
        <dbReference type="Proteomes" id="UP000559404"/>
    </source>
</evidence>
<feature type="compositionally biased region" description="Low complexity" evidence="1">
    <location>
        <begin position="184"/>
        <end position="214"/>
    </location>
</feature>
<gene>
    <name evidence="2" type="ORF">H1W37_10565</name>
</gene>
<dbReference type="AlphaFoldDB" id="A0A838XTX5"/>
<comment type="caution">
    <text evidence="2">The sequence shown here is derived from an EMBL/GenBank/DDBJ whole genome shotgun (WGS) entry which is preliminary data.</text>
</comment>
<organism evidence="2 3">
    <name type="scientific">Stappia taiwanensis</name>
    <dbReference type="NCBI Taxonomy" id="992267"/>
    <lineage>
        <taxon>Bacteria</taxon>
        <taxon>Pseudomonadati</taxon>
        <taxon>Pseudomonadota</taxon>
        <taxon>Alphaproteobacteria</taxon>
        <taxon>Hyphomicrobiales</taxon>
        <taxon>Stappiaceae</taxon>
        <taxon>Stappia</taxon>
    </lineage>
</organism>
<evidence type="ECO:0008006" key="4">
    <source>
        <dbReference type="Google" id="ProtNLM"/>
    </source>
</evidence>
<dbReference type="Pfam" id="PF06078">
    <property type="entry name" value="DUF937"/>
    <property type="match status" value="1"/>
</dbReference>
<evidence type="ECO:0000256" key="1">
    <source>
        <dbReference type="SAM" id="MobiDB-lite"/>
    </source>
</evidence>
<accession>A0A838XTX5</accession>
<sequence length="250" mass="26455">MPDSLPSFEAFDPAALRESFARQFGWGETEMLRAAEALMPAAIAGMRRFGSSPDGFEGLMALFPGPARFAAGADPKAFLGEPLALIFGPADTQKAIAQYVAGQTGLELPGVETMMPVVATLALGQMVRRFTVGPARDLLDAFLAGYARGRPKPIPNPLQAMAPYTEAMRAFWDGYTGLFPATGAAAASQPEPAESAEPETPAAAAESASEGTQEPGLLDTWIGLGRDIQDSQVRSFEALFDKLAEKQAEK</sequence>
<name>A0A838XTX5_9HYPH</name>
<keyword evidence="3" id="KW-1185">Reference proteome</keyword>
<evidence type="ECO:0000313" key="2">
    <source>
        <dbReference type="EMBL" id="MBA4612098.1"/>
    </source>
</evidence>
<protein>
    <recommendedName>
        <fullName evidence="4">DUF937 domain-containing protein</fullName>
    </recommendedName>
</protein>